<name>A0A4C1YDS6_EUMVA</name>
<evidence type="ECO:0000313" key="1">
    <source>
        <dbReference type="EMBL" id="GBP74256.1"/>
    </source>
</evidence>
<dbReference type="AlphaFoldDB" id="A0A4C1YDS6"/>
<protein>
    <submittedName>
        <fullName evidence="1">Uncharacterized protein</fullName>
    </submittedName>
</protein>
<dbReference type="EMBL" id="BGZK01001200">
    <property type="protein sequence ID" value="GBP74256.1"/>
    <property type="molecule type" value="Genomic_DNA"/>
</dbReference>
<dbReference type="Proteomes" id="UP000299102">
    <property type="component" value="Unassembled WGS sequence"/>
</dbReference>
<organism evidence="1 2">
    <name type="scientific">Eumeta variegata</name>
    <name type="common">Bagworm moth</name>
    <name type="synonym">Eumeta japonica</name>
    <dbReference type="NCBI Taxonomy" id="151549"/>
    <lineage>
        <taxon>Eukaryota</taxon>
        <taxon>Metazoa</taxon>
        <taxon>Ecdysozoa</taxon>
        <taxon>Arthropoda</taxon>
        <taxon>Hexapoda</taxon>
        <taxon>Insecta</taxon>
        <taxon>Pterygota</taxon>
        <taxon>Neoptera</taxon>
        <taxon>Endopterygota</taxon>
        <taxon>Lepidoptera</taxon>
        <taxon>Glossata</taxon>
        <taxon>Ditrysia</taxon>
        <taxon>Tineoidea</taxon>
        <taxon>Psychidae</taxon>
        <taxon>Oiketicinae</taxon>
        <taxon>Eumeta</taxon>
    </lineage>
</organism>
<sequence>MEFSAALPGLDSCCVLSASMLRPSVQQRPAGGGAELEGGGGAIESLTYVSGLGESPFAYKKRIVCKWMQSYDAGGCNGSAAAPIAASSIFFNTLQECVACAQRAASRND</sequence>
<gene>
    <name evidence="1" type="ORF">EVAR_51656_1</name>
</gene>
<evidence type="ECO:0000313" key="2">
    <source>
        <dbReference type="Proteomes" id="UP000299102"/>
    </source>
</evidence>
<reference evidence="1 2" key="1">
    <citation type="journal article" date="2019" name="Commun. Biol.">
        <title>The bagworm genome reveals a unique fibroin gene that provides high tensile strength.</title>
        <authorList>
            <person name="Kono N."/>
            <person name="Nakamura H."/>
            <person name="Ohtoshi R."/>
            <person name="Tomita M."/>
            <person name="Numata K."/>
            <person name="Arakawa K."/>
        </authorList>
    </citation>
    <scope>NUCLEOTIDE SEQUENCE [LARGE SCALE GENOMIC DNA]</scope>
</reference>
<comment type="caution">
    <text evidence="1">The sequence shown here is derived from an EMBL/GenBank/DDBJ whole genome shotgun (WGS) entry which is preliminary data.</text>
</comment>
<proteinExistence type="predicted"/>
<keyword evidence="2" id="KW-1185">Reference proteome</keyword>
<accession>A0A4C1YDS6</accession>